<organism evidence="1 2">
    <name type="scientific">Salinimicrobium marinum</name>
    <dbReference type="NCBI Taxonomy" id="680283"/>
    <lineage>
        <taxon>Bacteria</taxon>
        <taxon>Pseudomonadati</taxon>
        <taxon>Bacteroidota</taxon>
        <taxon>Flavobacteriia</taxon>
        <taxon>Flavobacteriales</taxon>
        <taxon>Flavobacteriaceae</taxon>
        <taxon>Salinimicrobium</taxon>
    </lineage>
</organism>
<dbReference type="Proteomes" id="UP000610456">
    <property type="component" value="Unassembled WGS sequence"/>
</dbReference>
<sequence length="197" mass="22680">MAFNYTNELAENAFTYPEYREHLNQLLQGPAGDEQEQKMRPYTEKNVGLMEKFDISYKVSKDLRTTVEVGPAVTWLVLTEGWCGDAAFIVPMLATIEQALPDKVKLKLLLRNQNLDLMDAHLTNEGRSIPKLIVLDKDLQELGTWGPRPSLLQIEMDKWKNEGLGLNQIIPKVHAWYERNETESIQGELIELVRSYY</sequence>
<name>A0A918VVZ5_9FLAO</name>
<gene>
    <name evidence="1" type="ORF">GCM10007103_15440</name>
</gene>
<reference evidence="1" key="2">
    <citation type="submission" date="2020-09" db="EMBL/GenBank/DDBJ databases">
        <authorList>
            <person name="Sun Q."/>
            <person name="Kim S."/>
        </authorList>
    </citation>
    <scope>NUCLEOTIDE SEQUENCE</scope>
    <source>
        <strain evidence="1">KCTC 12719</strain>
    </source>
</reference>
<evidence type="ECO:0000313" key="1">
    <source>
        <dbReference type="EMBL" id="GHA34831.1"/>
    </source>
</evidence>
<dbReference type="Pfam" id="PF14595">
    <property type="entry name" value="Thioredoxin_9"/>
    <property type="match status" value="1"/>
</dbReference>
<accession>A0A918VVZ5</accession>
<keyword evidence="2" id="KW-1185">Reference proteome</keyword>
<evidence type="ECO:0000313" key="2">
    <source>
        <dbReference type="Proteomes" id="UP000610456"/>
    </source>
</evidence>
<dbReference type="Gene3D" id="3.40.30.10">
    <property type="entry name" value="Glutaredoxin"/>
    <property type="match status" value="1"/>
</dbReference>
<dbReference type="InterPro" id="IPR036249">
    <property type="entry name" value="Thioredoxin-like_sf"/>
</dbReference>
<reference evidence="1" key="1">
    <citation type="journal article" date="2014" name="Int. J. Syst. Evol. Microbiol.">
        <title>Complete genome sequence of Corynebacterium casei LMG S-19264T (=DSM 44701T), isolated from a smear-ripened cheese.</title>
        <authorList>
            <consortium name="US DOE Joint Genome Institute (JGI-PGF)"/>
            <person name="Walter F."/>
            <person name="Albersmeier A."/>
            <person name="Kalinowski J."/>
            <person name="Ruckert C."/>
        </authorList>
    </citation>
    <scope>NUCLEOTIDE SEQUENCE</scope>
    <source>
        <strain evidence="1">KCTC 12719</strain>
    </source>
</reference>
<dbReference type="EMBL" id="BMXB01000004">
    <property type="protein sequence ID" value="GHA34831.1"/>
    <property type="molecule type" value="Genomic_DNA"/>
</dbReference>
<dbReference type="AlphaFoldDB" id="A0A918VVZ5"/>
<protein>
    <submittedName>
        <fullName evidence="1">Thioredoxin</fullName>
    </submittedName>
</protein>
<comment type="caution">
    <text evidence="1">The sequence shown here is derived from an EMBL/GenBank/DDBJ whole genome shotgun (WGS) entry which is preliminary data.</text>
</comment>
<dbReference type="RefSeq" id="WP_189604149.1">
    <property type="nucleotide sequence ID" value="NZ_BMXB01000004.1"/>
</dbReference>
<proteinExistence type="predicted"/>
<dbReference type="SUPFAM" id="SSF52833">
    <property type="entry name" value="Thioredoxin-like"/>
    <property type="match status" value="1"/>
</dbReference>